<reference evidence="3" key="1">
    <citation type="submission" date="2017-05" db="EMBL/GenBank/DDBJ databases">
        <authorList>
            <person name="Sharma S."/>
            <person name="Sidhu C."/>
            <person name="Pinnaka A.K."/>
        </authorList>
    </citation>
    <scope>NUCLEOTIDE SEQUENCE [LARGE SCALE GENOMIC DNA]</scope>
    <source>
        <strain evidence="3">AK93</strain>
    </source>
</reference>
<feature type="chain" id="PRO_5017663474" description="DUF2066 domain-containing protein" evidence="1">
    <location>
        <begin position="23"/>
        <end position="368"/>
    </location>
</feature>
<dbReference type="Pfam" id="PF09839">
    <property type="entry name" value="DUF2066"/>
    <property type="match status" value="1"/>
</dbReference>
<dbReference type="AlphaFoldDB" id="A0A3E0X0R2"/>
<protein>
    <recommendedName>
        <fullName evidence="4">DUF2066 domain-containing protein</fullName>
    </recommendedName>
</protein>
<accession>A0A3E0X0R2</accession>
<dbReference type="RefSeq" id="WP_116347609.1">
    <property type="nucleotide sequence ID" value="NZ_NFZW01000005.1"/>
</dbReference>
<sequence>MHKPLAFLFGLILCVSSAAVGAAPRDEGFQVRVPVANQSSGEREEAVREAFKLLLVRLSGQRGIVEEESVAEILERSSRYVQRFRYDTTDAGLQLNVHFDSATVTQALERYEIPVWRNDRPPVLIWLAVDGGSDRMLVGAHEHGAVRLPLAGAARELGVSLLFPLLDLEDLAEVGFSDVWGGFTDNIRQASTRYGNPIVVVGRVHQQRGHWVGRWQILNRSSGAAWHSDGRDLDQSLQAAVETLAQRLVPEYTAVPRRLSVADTLLVEIQGYRGCGSIERWSITSVSRAACKTFSCKPCAATRRLSACRWMGTLIVCCRLCVATGACRRCTSQIRARWTTYWSAHPQSWQICWMTKSSASGGKATASV</sequence>
<evidence type="ECO:0000256" key="1">
    <source>
        <dbReference type="SAM" id="SignalP"/>
    </source>
</evidence>
<evidence type="ECO:0000313" key="3">
    <source>
        <dbReference type="Proteomes" id="UP000256763"/>
    </source>
</evidence>
<evidence type="ECO:0000313" key="2">
    <source>
        <dbReference type="EMBL" id="RFA37983.1"/>
    </source>
</evidence>
<comment type="caution">
    <text evidence="2">The sequence shown here is derived from an EMBL/GenBank/DDBJ whole genome shotgun (WGS) entry which is preliminary data.</text>
</comment>
<gene>
    <name evidence="2" type="ORF">CAL65_06350</name>
</gene>
<keyword evidence="1" id="KW-0732">Signal</keyword>
<evidence type="ECO:0008006" key="4">
    <source>
        <dbReference type="Google" id="ProtNLM"/>
    </source>
</evidence>
<dbReference type="Proteomes" id="UP000256763">
    <property type="component" value="Unassembled WGS sequence"/>
</dbReference>
<dbReference type="EMBL" id="NFZW01000005">
    <property type="protein sequence ID" value="RFA37983.1"/>
    <property type="molecule type" value="Genomic_DNA"/>
</dbReference>
<dbReference type="InterPro" id="IPR018642">
    <property type="entry name" value="DUF2066"/>
</dbReference>
<proteinExistence type="predicted"/>
<feature type="signal peptide" evidence="1">
    <location>
        <begin position="1"/>
        <end position="22"/>
    </location>
</feature>
<keyword evidence="3" id="KW-1185">Reference proteome</keyword>
<name>A0A3E0X0R2_9GAMM</name>
<organism evidence="2 3">
    <name type="scientific">Alkalilimnicola ehrlichii</name>
    <dbReference type="NCBI Taxonomy" id="351052"/>
    <lineage>
        <taxon>Bacteria</taxon>
        <taxon>Pseudomonadati</taxon>
        <taxon>Pseudomonadota</taxon>
        <taxon>Gammaproteobacteria</taxon>
        <taxon>Chromatiales</taxon>
        <taxon>Ectothiorhodospiraceae</taxon>
        <taxon>Alkalilimnicola</taxon>
    </lineage>
</organism>